<dbReference type="CDD" id="cd04096">
    <property type="entry name" value="eEF2_snRNP_like_C"/>
    <property type="match status" value="1"/>
</dbReference>
<keyword evidence="13" id="KW-1185">Reference proteome</keyword>
<dbReference type="GO" id="GO:0005829">
    <property type="term" value="C:cytosol"/>
    <property type="evidence" value="ECO:0007669"/>
    <property type="project" value="TreeGrafter"/>
</dbReference>
<keyword evidence="5" id="KW-0378">Hydrolase</keyword>
<feature type="region of interest" description="Disordered" evidence="10">
    <location>
        <begin position="743"/>
        <end position="764"/>
    </location>
</feature>
<dbReference type="FunFam" id="3.30.70.240:FF:000006">
    <property type="entry name" value="Elongation factor like GTPase 1"/>
    <property type="match status" value="1"/>
</dbReference>
<dbReference type="InterPro" id="IPR035647">
    <property type="entry name" value="EFG_III/V"/>
</dbReference>
<evidence type="ECO:0000256" key="5">
    <source>
        <dbReference type="ARBA" id="ARBA00022801"/>
    </source>
</evidence>
<feature type="compositionally biased region" description="Polar residues" evidence="10">
    <location>
        <begin position="754"/>
        <end position="763"/>
    </location>
</feature>
<dbReference type="CDD" id="cd16261">
    <property type="entry name" value="EF2_snRNP_III"/>
    <property type="match status" value="1"/>
</dbReference>
<dbReference type="Proteomes" id="UP000094385">
    <property type="component" value="Unassembled WGS sequence"/>
</dbReference>
<dbReference type="GO" id="GO:0003924">
    <property type="term" value="F:GTPase activity"/>
    <property type="evidence" value="ECO:0007669"/>
    <property type="project" value="InterPro"/>
</dbReference>
<dbReference type="InterPro" id="IPR005225">
    <property type="entry name" value="Small_GTP-bd"/>
</dbReference>
<dbReference type="SUPFAM" id="SSF54211">
    <property type="entry name" value="Ribosomal protein S5 domain 2-like"/>
    <property type="match status" value="1"/>
</dbReference>
<dbReference type="GO" id="GO:0005525">
    <property type="term" value="F:GTP binding"/>
    <property type="evidence" value="ECO:0007669"/>
    <property type="project" value="UniProtKB-KW"/>
</dbReference>
<evidence type="ECO:0000256" key="8">
    <source>
        <dbReference type="ARBA" id="ARBA00068031"/>
    </source>
</evidence>
<dbReference type="SMART" id="SM00838">
    <property type="entry name" value="EFG_C"/>
    <property type="match status" value="1"/>
</dbReference>
<dbReference type="Gene3D" id="3.30.230.10">
    <property type="match status" value="1"/>
</dbReference>
<dbReference type="PANTHER" id="PTHR42908:SF3">
    <property type="entry name" value="ELONGATION FACTOR-LIKE GTPASE 1"/>
    <property type="match status" value="1"/>
</dbReference>
<keyword evidence="4" id="KW-0547">Nucleotide-binding</keyword>
<dbReference type="GO" id="GO:1990904">
    <property type="term" value="C:ribonucleoprotein complex"/>
    <property type="evidence" value="ECO:0007669"/>
    <property type="project" value="TreeGrafter"/>
</dbReference>
<gene>
    <name evidence="12" type="ORF">LIPSTDRAFT_4940</name>
</gene>
<dbReference type="FunFam" id="3.40.50.300:FF:000746">
    <property type="entry name" value="Ribosome assembly protein 1"/>
    <property type="match status" value="1"/>
</dbReference>
<keyword evidence="6" id="KW-0342">GTP-binding</keyword>
<evidence type="ECO:0000313" key="13">
    <source>
        <dbReference type="Proteomes" id="UP000094385"/>
    </source>
</evidence>
<dbReference type="GO" id="GO:0043022">
    <property type="term" value="F:ribosome binding"/>
    <property type="evidence" value="ECO:0007669"/>
    <property type="project" value="TreeGrafter"/>
</dbReference>
<dbReference type="Pfam" id="PF00009">
    <property type="entry name" value="GTP_EFTU"/>
    <property type="match status" value="1"/>
</dbReference>
<evidence type="ECO:0000256" key="7">
    <source>
        <dbReference type="ARBA" id="ARBA00048548"/>
    </source>
</evidence>
<dbReference type="InterPro" id="IPR009000">
    <property type="entry name" value="Transl_B-barrel_sf"/>
</dbReference>
<dbReference type="PRINTS" id="PR00315">
    <property type="entry name" value="ELONGATNFCT"/>
</dbReference>
<dbReference type="STRING" id="675824.A0A1E3Q3H1"/>
<evidence type="ECO:0000256" key="3">
    <source>
        <dbReference type="ARBA" id="ARBA00022517"/>
    </source>
</evidence>
<dbReference type="NCBIfam" id="TIGR00231">
    <property type="entry name" value="small_GTP"/>
    <property type="match status" value="1"/>
</dbReference>
<evidence type="ECO:0000259" key="11">
    <source>
        <dbReference type="PROSITE" id="PS51722"/>
    </source>
</evidence>
<name>A0A1E3Q3H1_LIPST</name>
<dbReference type="AlphaFoldDB" id="A0A1E3Q3H1"/>
<dbReference type="EMBL" id="KV454297">
    <property type="protein sequence ID" value="ODQ71712.1"/>
    <property type="molecule type" value="Genomic_DNA"/>
</dbReference>
<dbReference type="InterPro" id="IPR000640">
    <property type="entry name" value="EFG_V-like"/>
</dbReference>
<comment type="subcellular location">
    <subcellularLocation>
        <location evidence="1">Cytoplasm</location>
    </subcellularLocation>
</comment>
<dbReference type="FunFam" id="3.90.1430.10:FF:000002">
    <property type="entry name" value="Elongation factor like GTPase 1"/>
    <property type="match status" value="1"/>
</dbReference>
<proteinExistence type="predicted"/>
<dbReference type="Gene3D" id="2.40.30.10">
    <property type="entry name" value="Translation factors"/>
    <property type="match status" value="1"/>
</dbReference>
<protein>
    <recommendedName>
        <fullName evidence="8">Ribosome assembly protein 1</fullName>
    </recommendedName>
    <alternativeName>
        <fullName evidence="9">Elongation factor-like 1</fullName>
    </alternativeName>
</protein>
<keyword evidence="3" id="KW-0690">Ribosome biogenesis</keyword>
<keyword evidence="2" id="KW-0963">Cytoplasm</keyword>
<dbReference type="Gene3D" id="3.30.70.240">
    <property type="match status" value="1"/>
</dbReference>
<sequence>MAPISPEKLRELQSQPSCVRNICILAHVDHGKTSLSDCLLASNGIISQKMAGKVRYLDSREDEQIRGITMESSAISLYFKILQHNHDGTNEVTEHLINLIDSPGHIDFSSEVSTASRLCDGALVLVDAVEGVCSQTVTVLRQAYSEHLKPVLVINKIDRLITELKLTPFEAYMHMSKLLEKVNAVTGSFFASERMEEEVTEDYVEMDDEHLYFAPESNNVIFASAIDGWGFTVQQFAVIYEKKLGMNRAALEKVLWGDYYFDPKTKKVLTSKTLKGRNLKPIFVQFVLENIWAVYECTVVNRDSEKMDKVVKALNVKVLPRDLRSKDTRALLTTVFSQWLPLSTSVLVTVINQIPPPTTAQRDRIPTILESTPGTDLISPKLKEAMLNCDAKGPVSAFVSKMVAIPEEELPKNKRTTTPTTTDGDDIRERVRKAREAAIKAQADAMERESSAAPDNTAMQSSASLSAMLRELNLASEVTEEPPKKEAMIGFARLYSGTLTVGQELYVLGPKYNPIVPDKYVSKCTITDLYLLMGRELVALDTVPCGNVVGIGGLDGAILKNGTLVSTTGGVNLAGVNLSSAPIVRVALEPEHPSELPQLERGLRLLNQADPCVQIIVQETGEHVILTAGELHLERCLKDLRERFARIEIQSSKPIVPYRESIVRAPEMSPPKNSDLPRGTVIVNVAASQASIRLSVRPLPAAVTEFLITYRSAIHILRKRNVNSADADEDDDENDEASGLLLESREQKDEETPAASNEGSPDVTSAMVFNKDEDEALTSDKLLSLDEFREKLAEAFAAAEYSKDVWNSVVDKICVFGPQHVGANVLIDGTQNGFSKHLLSKFEDSVRSPFQDSIVTAFQLAIAAGPLCAEPMQGVAVFIENIDITDTKGITEGVDNAVENSYQQVDEGHFASGLVSRHSGQIITSTRDAIRQGFLDWSPRILLAMYSVEIQAPTDVLGRVYSVIAQRRGRIASEEMKEGTPFFSIHAVLPVVESFGLAEDIRKRSSGAASPQLIFAGFEMLDEDPFWVPTTEEELEDLGEIADKENIAKKYMDAVRRRKGLFVEEKLVKNAEKQRTLKK</sequence>
<dbReference type="InterPro" id="IPR000795">
    <property type="entry name" value="T_Tr_GTP-bd_dom"/>
</dbReference>
<dbReference type="CDD" id="cd16268">
    <property type="entry name" value="EF2_II"/>
    <property type="match status" value="1"/>
</dbReference>
<dbReference type="InterPro" id="IPR027417">
    <property type="entry name" value="P-loop_NTPase"/>
</dbReference>
<reference evidence="12 13" key="1">
    <citation type="journal article" date="2016" name="Proc. Natl. Acad. Sci. U.S.A.">
        <title>Comparative genomics of biotechnologically important yeasts.</title>
        <authorList>
            <person name="Riley R."/>
            <person name="Haridas S."/>
            <person name="Wolfe K.H."/>
            <person name="Lopes M.R."/>
            <person name="Hittinger C.T."/>
            <person name="Goeker M."/>
            <person name="Salamov A.A."/>
            <person name="Wisecaver J.H."/>
            <person name="Long T.M."/>
            <person name="Calvey C.H."/>
            <person name="Aerts A.L."/>
            <person name="Barry K.W."/>
            <person name="Choi C."/>
            <person name="Clum A."/>
            <person name="Coughlan A.Y."/>
            <person name="Deshpande S."/>
            <person name="Douglass A.P."/>
            <person name="Hanson S.J."/>
            <person name="Klenk H.-P."/>
            <person name="LaButti K.M."/>
            <person name="Lapidus A."/>
            <person name="Lindquist E.A."/>
            <person name="Lipzen A.M."/>
            <person name="Meier-Kolthoff J.P."/>
            <person name="Ohm R.A."/>
            <person name="Otillar R.P."/>
            <person name="Pangilinan J.L."/>
            <person name="Peng Y."/>
            <person name="Rokas A."/>
            <person name="Rosa C.A."/>
            <person name="Scheuner C."/>
            <person name="Sibirny A.A."/>
            <person name="Slot J.C."/>
            <person name="Stielow J.B."/>
            <person name="Sun H."/>
            <person name="Kurtzman C.P."/>
            <person name="Blackwell M."/>
            <person name="Grigoriev I.V."/>
            <person name="Jeffries T.W."/>
        </authorList>
    </citation>
    <scope>NUCLEOTIDE SEQUENCE [LARGE SCALE GENOMIC DNA]</scope>
    <source>
        <strain evidence="12 13">NRRL Y-11557</strain>
    </source>
</reference>
<dbReference type="SUPFAM" id="SSF52540">
    <property type="entry name" value="P-loop containing nucleoside triphosphate hydrolases"/>
    <property type="match status" value="1"/>
</dbReference>
<dbReference type="Pfam" id="PF14492">
    <property type="entry name" value="EFG_III"/>
    <property type="match status" value="1"/>
</dbReference>
<dbReference type="GO" id="GO:0042256">
    <property type="term" value="P:cytosolic ribosome assembly"/>
    <property type="evidence" value="ECO:0007669"/>
    <property type="project" value="TreeGrafter"/>
</dbReference>
<dbReference type="InterPro" id="IPR041095">
    <property type="entry name" value="EFG_II"/>
</dbReference>
<dbReference type="Gene3D" id="3.30.70.870">
    <property type="entry name" value="Elongation Factor G (Translational Gtpase), domain 3"/>
    <property type="match status" value="1"/>
</dbReference>
<evidence type="ECO:0000256" key="4">
    <source>
        <dbReference type="ARBA" id="ARBA00022741"/>
    </source>
</evidence>
<dbReference type="OrthoDB" id="364892at2759"/>
<dbReference type="SUPFAM" id="SSF50447">
    <property type="entry name" value="Translation proteins"/>
    <property type="match status" value="1"/>
</dbReference>
<dbReference type="InterPro" id="IPR020568">
    <property type="entry name" value="Ribosomal_Su5_D2-typ_SF"/>
</dbReference>
<evidence type="ECO:0000256" key="9">
    <source>
        <dbReference type="ARBA" id="ARBA00081809"/>
    </source>
</evidence>
<dbReference type="PROSITE" id="PS51722">
    <property type="entry name" value="G_TR_2"/>
    <property type="match status" value="1"/>
</dbReference>
<dbReference type="InterPro" id="IPR014721">
    <property type="entry name" value="Ribsml_uS5_D2-typ_fold_subgr"/>
</dbReference>
<evidence type="ECO:0000256" key="10">
    <source>
        <dbReference type="SAM" id="MobiDB-lite"/>
    </source>
</evidence>
<dbReference type="CDD" id="cd01885">
    <property type="entry name" value="EF2"/>
    <property type="match status" value="1"/>
</dbReference>
<dbReference type="SUPFAM" id="SSF54980">
    <property type="entry name" value="EF-G C-terminal domain-like"/>
    <property type="match status" value="2"/>
</dbReference>
<dbReference type="PANTHER" id="PTHR42908">
    <property type="entry name" value="TRANSLATION ELONGATION FACTOR-RELATED"/>
    <property type="match status" value="1"/>
</dbReference>
<dbReference type="Pfam" id="PF00679">
    <property type="entry name" value="EFG_C"/>
    <property type="match status" value="1"/>
</dbReference>
<accession>A0A1E3Q3H1</accession>
<organism evidence="12 13">
    <name type="scientific">Lipomyces starkeyi NRRL Y-11557</name>
    <dbReference type="NCBI Taxonomy" id="675824"/>
    <lineage>
        <taxon>Eukaryota</taxon>
        <taxon>Fungi</taxon>
        <taxon>Dikarya</taxon>
        <taxon>Ascomycota</taxon>
        <taxon>Saccharomycotina</taxon>
        <taxon>Lipomycetes</taxon>
        <taxon>Lipomycetales</taxon>
        <taxon>Lipomycetaceae</taxon>
        <taxon>Lipomyces</taxon>
    </lineage>
</organism>
<evidence type="ECO:0000256" key="2">
    <source>
        <dbReference type="ARBA" id="ARBA00022490"/>
    </source>
</evidence>
<dbReference type="Gene3D" id="3.40.50.300">
    <property type="entry name" value="P-loop containing nucleotide triphosphate hydrolases"/>
    <property type="match status" value="1"/>
</dbReference>
<feature type="domain" description="Tr-type G" evidence="11">
    <location>
        <begin position="17"/>
        <end position="250"/>
    </location>
</feature>
<dbReference type="CDD" id="cd01681">
    <property type="entry name" value="aeEF2_snRNP_like_IV"/>
    <property type="match status" value="1"/>
</dbReference>
<evidence type="ECO:0000313" key="12">
    <source>
        <dbReference type="EMBL" id="ODQ71712.1"/>
    </source>
</evidence>
<evidence type="ECO:0000256" key="1">
    <source>
        <dbReference type="ARBA" id="ARBA00004496"/>
    </source>
</evidence>
<comment type="catalytic activity">
    <reaction evidence="7">
        <text>GTP + H2O = GDP + phosphate + H(+)</text>
        <dbReference type="Rhea" id="RHEA:19669"/>
        <dbReference type="ChEBI" id="CHEBI:15377"/>
        <dbReference type="ChEBI" id="CHEBI:15378"/>
        <dbReference type="ChEBI" id="CHEBI:37565"/>
        <dbReference type="ChEBI" id="CHEBI:43474"/>
        <dbReference type="ChEBI" id="CHEBI:58189"/>
    </reaction>
</comment>
<dbReference type="FunFam" id="3.30.70.870:FF:000002">
    <property type="entry name" value="Translation elongation factor 2"/>
    <property type="match status" value="1"/>
</dbReference>
<evidence type="ECO:0000256" key="6">
    <source>
        <dbReference type="ARBA" id="ARBA00023134"/>
    </source>
</evidence>
<dbReference type="Gene3D" id="3.90.1430.10">
    <property type="entry name" value="Yeast translation eEF2 (G' domain)"/>
    <property type="match status" value="1"/>
</dbReference>